<comment type="caution">
    <text evidence="1">The sequence shown here is derived from an EMBL/GenBank/DDBJ whole genome shotgun (WGS) entry which is preliminary data.</text>
</comment>
<accession>A0A1F8H2Z6</accession>
<protein>
    <submittedName>
        <fullName evidence="1">Uncharacterized protein</fullName>
    </submittedName>
</protein>
<gene>
    <name evidence="1" type="ORF">A3J01_02875</name>
</gene>
<dbReference type="EMBL" id="MGKV01000014">
    <property type="protein sequence ID" value="OGN31995.1"/>
    <property type="molecule type" value="Genomic_DNA"/>
</dbReference>
<evidence type="ECO:0000313" key="1">
    <source>
        <dbReference type="EMBL" id="OGN31995.1"/>
    </source>
</evidence>
<organism evidence="1 2">
    <name type="scientific">Candidatus Yanofskybacteria bacterium RIFCSPLOWO2_02_FULL_45_18</name>
    <dbReference type="NCBI Taxonomy" id="1802707"/>
    <lineage>
        <taxon>Bacteria</taxon>
        <taxon>Candidatus Yanofskyibacteriota</taxon>
    </lineage>
</organism>
<evidence type="ECO:0000313" key="2">
    <source>
        <dbReference type="Proteomes" id="UP000177609"/>
    </source>
</evidence>
<proteinExistence type="predicted"/>
<dbReference type="AlphaFoldDB" id="A0A1F8H2Z6"/>
<dbReference type="Proteomes" id="UP000177609">
    <property type="component" value="Unassembled WGS sequence"/>
</dbReference>
<sequence>MNNPPNNIGKKGVARFPDGKVLRFTIIDELKHRQSTYSKKYFYLQKIKFETGIIEYRFCYYIIGKKPSVKGRWVFGQFAPLIPKNDLMVIIKKAVKRGFIK</sequence>
<dbReference type="STRING" id="1802707.A3J01_02875"/>
<name>A0A1F8H2Z6_9BACT</name>
<reference evidence="1 2" key="1">
    <citation type="journal article" date="2016" name="Nat. Commun.">
        <title>Thousands of microbial genomes shed light on interconnected biogeochemical processes in an aquifer system.</title>
        <authorList>
            <person name="Anantharaman K."/>
            <person name="Brown C.T."/>
            <person name="Hug L.A."/>
            <person name="Sharon I."/>
            <person name="Castelle C.J."/>
            <person name="Probst A.J."/>
            <person name="Thomas B.C."/>
            <person name="Singh A."/>
            <person name="Wilkins M.J."/>
            <person name="Karaoz U."/>
            <person name="Brodie E.L."/>
            <person name="Williams K.H."/>
            <person name="Hubbard S.S."/>
            <person name="Banfield J.F."/>
        </authorList>
    </citation>
    <scope>NUCLEOTIDE SEQUENCE [LARGE SCALE GENOMIC DNA]</scope>
</reference>